<dbReference type="SUPFAM" id="SSF53137">
    <property type="entry name" value="Translational machinery components"/>
    <property type="match status" value="1"/>
</dbReference>
<dbReference type="CDD" id="cd00432">
    <property type="entry name" value="Ribosomal_L18_L5e"/>
    <property type="match status" value="1"/>
</dbReference>
<dbReference type="GO" id="GO:0003735">
    <property type="term" value="F:structural constituent of ribosome"/>
    <property type="evidence" value="ECO:0007669"/>
    <property type="project" value="InterPro"/>
</dbReference>
<dbReference type="PANTHER" id="PTHR12899:SF16">
    <property type="entry name" value="OS02G0689700 PROTEIN"/>
    <property type="match status" value="1"/>
</dbReference>
<evidence type="ECO:0000256" key="3">
    <source>
        <dbReference type="ARBA" id="ARBA00022980"/>
    </source>
</evidence>
<keyword evidence="4" id="KW-0496">Mitochondrion</keyword>
<gene>
    <name evidence="6" type="ORF">SVIM_LOCUS342924</name>
</gene>
<comment type="subcellular location">
    <subcellularLocation>
        <location evidence="1">Mitochondrion</location>
    </subcellularLocation>
</comment>
<evidence type="ECO:0000313" key="6">
    <source>
        <dbReference type="EMBL" id="VFU51064.1"/>
    </source>
</evidence>
<dbReference type="GO" id="GO:0005840">
    <property type="term" value="C:ribosome"/>
    <property type="evidence" value="ECO:0007669"/>
    <property type="project" value="UniProtKB-KW"/>
</dbReference>
<dbReference type="EMBL" id="CAADRP010001748">
    <property type="protein sequence ID" value="VFU51064.1"/>
    <property type="molecule type" value="Genomic_DNA"/>
</dbReference>
<keyword evidence="5" id="KW-0687">Ribonucleoprotein</keyword>
<dbReference type="InterPro" id="IPR057268">
    <property type="entry name" value="Ribosomal_L18"/>
</dbReference>
<proteinExistence type="inferred from homology"/>
<dbReference type="AlphaFoldDB" id="A0A6N2MN60"/>
<reference evidence="6" key="1">
    <citation type="submission" date="2019-03" db="EMBL/GenBank/DDBJ databases">
        <authorList>
            <person name="Mank J."/>
            <person name="Almeida P."/>
        </authorList>
    </citation>
    <scope>NUCLEOTIDE SEQUENCE</scope>
    <source>
        <strain evidence="6">78183</strain>
    </source>
</reference>
<comment type="similarity">
    <text evidence="2">Belongs to the universal ribosomal protein uL18 family.</text>
</comment>
<dbReference type="GO" id="GO:0008097">
    <property type="term" value="F:5S rRNA binding"/>
    <property type="evidence" value="ECO:0007669"/>
    <property type="project" value="TreeGrafter"/>
</dbReference>
<evidence type="ECO:0000256" key="1">
    <source>
        <dbReference type="ARBA" id="ARBA00004173"/>
    </source>
</evidence>
<sequence length="220" mass="24720">MDCIMSSCAALSTQSLLSAHSLPTSSTRSIKPSSLSWGFSFPTIHISINHNPPSPLNKSYCSIAISGCQLLRFLHSSEMVGQRIKIAFTTSFIQAAWTRRSRGELAKKPNKKSWKQRTDMYMRPFLLNVFFSRRFIQAKVMHRGTSKVVSVATTNAKDLRHSLPSLTDHNACRIVGRLIAERAKEADVYAMSYEPRKDERIEGKLGIVIDTIKENGIIFV</sequence>
<dbReference type="FunFam" id="3.30.420.100:FF:000004">
    <property type="entry name" value="50S ribosomal protein L18"/>
    <property type="match status" value="1"/>
</dbReference>
<evidence type="ECO:0000256" key="5">
    <source>
        <dbReference type="ARBA" id="ARBA00023274"/>
    </source>
</evidence>
<dbReference type="GO" id="GO:0005739">
    <property type="term" value="C:mitochondrion"/>
    <property type="evidence" value="ECO:0007669"/>
    <property type="project" value="UniProtKB-SubCell"/>
</dbReference>
<accession>A0A6N2MN60</accession>
<evidence type="ECO:0000256" key="4">
    <source>
        <dbReference type="ARBA" id="ARBA00023128"/>
    </source>
</evidence>
<dbReference type="Gene3D" id="3.30.420.80">
    <property type="entry name" value="Ribosomal protein S11"/>
    <property type="match status" value="1"/>
</dbReference>
<organism evidence="6">
    <name type="scientific">Salix viminalis</name>
    <name type="common">Common osier</name>
    <name type="synonym">Basket willow</name>
    <dbReference type="NCBI Taxonomy" id="40686"/>
    <lineage>
        <taxon>Eukaryota</taxon>
        <taxon>Viridiplantae</taxon>
        <taxon>Streptophyta</taxon>
        <taxon>Embryophyta</taxon>
        <taxon>Tracheophyta</taxon>
        <taxon>Spermatophyta</taxon>
        <taxon>Magnoliopsida</taxon>
        <taxon>eudicotyledons</taxon>
        <taxon>Gunneridae</taxon>
        <taxon>Pentapetalae</taxon>
        <taxon>rosids</taxon>
        <taxon>fabids</taxon>
        <taxon>Malpighiales</taxon>
        <taxon>Salicaceae</taxon>
        <taxon>Saliceae</taxon>
        <taxon>Salix</taxon>
    </lineage>
</organism>
<keyword evidence="3" id="KW-0689">Ribosomal protein</keyword>
<dbReference type="InterPro" id="IPR005484">
    <property type="entry name" value="Ribosomal_uL18_bac/plant/anim"/>
</dbReference>
<name>A0A6N2MN60_SALVM</name>
<dbReference type="GO" id="GO:0006412">
    <property type="term" value="P:translation"/>
    <property type="evidence" value="ECO:0007669"/>
    <property type="project" value="InterPro"/>
</dbReference>
<protein>
    <submittedName>
        <fullName evidence="6">Uncharacterized protein</fullName>
    </submittedName>
</protein>
<dbReference type="PANTHER" id="PTHR12899">
    <property type="entry name" value="39S RIBOSOMAL PROTEIN L18, MITOCHONDRIAL"/>
    <property type="match status" value="1"/>
</dbReference>
<evidence type="ECO:0000256" key="2">
    <source>
        <dbReference type="ARBA" id="ARBA00007116"/>
    </source>
</evidence>
<dbReference type="GO" id="GO:1990904">
    <property type="term" value="C:ribonucleoprotein complex"/>
    <property type="evidence" value="ECO:0007669"/>
    <property type="project" value="UniProtKB-KW"/>
</dbReference>
<dbReference type="Pfam" id="PF00861">
    <property type="entry name" value="Ribosomal_L18p"/>
    <property type="match status" value="1"/>
</dbReference>
<dbReference type="FunFam" id="3.30.420.80:FF:000009">
    <property type="entry name" value="50S ribosomal protein L18"/>
    <property type="match status" value="1"/>
</dbReference>
<dbReference type="InterPro" id="IPR036967">
    <property type="entry name" value="Ribosomal_uS11_sf"/>
</dbReference>